<dbReference type="PANTHER" id="PTHR10283">
    <property type="entry name" value="SOLUTE CARRIER FAMILY 13 MEMBER"/>
    <property type="match status" value="1"/>
</dbReference>
<feature type="transmembrane region" description="Helical" evidence="6">
    <location>
        <begin position="12"/>
        <end position="36"/>
    </location>
</feature>
<feature type="transmembrane region" description="Helical" evidence="6">
    <location>
        <begin position="159"/>
        <end position="179"/>
    </location>
</feature>
<keyword evidence="2" id="KW-0813">Transport</keyword>
<feature type="transmembrane region" description="Helical" evidence="6">
    <location>
        <begin position="199"/>
        <end position="222"/>
    </location>
</feature>
<comment type="caution">
    <text evidence="8">The sequence shown here is derived from an EMBL/GenBank/DDBJ whole genome shotgun (WGS) entry which is preliminary data.</text>
</comment>
<evidence type="ECO:0000313" key="9">
    <source>
        <dbReference type="Proteomes" id="UP001320768"/>
    </source>
</evidence>
<dbReference type="EMBL" id="JAKUDN010000002">
    <property type="protein sequence ID" value="MCP8352515.1"/>
    <property type="molecule type" value="Genomic_DNA"/>
</dbReference>
<feature type="domain" description="Citrate transporter-like" evidence="7">
    <location>
        <begin position="48"/>
        <end position="395"/>
    </location>
</feature>
<evidence type="ECO:0000256" key="1">
    <source>
        <dbReference type="ARBA" id="ARBA00004141"/>
    </source>
</evidence>
<reference evidence="8 9" key="1">
    <citation type="journal article" date="2022" name="Nat. Microbiol.">
        <title>The microbiome of a bacterivorous marine choanoflagellate contains a resource-demanding obligate bacterial associate.</title>
        <authorList>
            <person name="Needham D.M."/>
            <person name="Poirier C."/>
            <person name="Bachy C."/>
            <person name="George E.E."/>
            <person name="Wilken S."/>
            <person name="Yung C.C.M."/>
            <person name="Limardo A.J."/>
            <person name="Morando M."/>
            <person name="Sudek L."/>
            <person name="Malmstrom R.R."/>
            <person name="Keeling P.J."/>
            <person name="Santoro A.E."/>
            <person name="Worden A.Z."/>
        </authorList>
    </citation>
    <scope>NUCLEOTIDE SEQUENCE [LARGE SCALE GENOMIC DNA]</scope>
    <source>
        <strain evidence="8 9">Comchoano-2</strain>
    </source>
</reference>
<keyword evidence="3 6" id="KW-0812">Transmembrane</keyword>
<accession>A0ABT1L7D2</accession>
<evidence type="ECO:0000256" key="5">
    <source>
        <dbReference type="ARBA" id="ARBA00023136"/>
    </source>
</evidence>
<evidence type="ECO:0000256" key="4">
    <source>
        <dbReference type="ARBA" id="ARBA00022989"/>
    </source>
</evidence>
<gene>
    <name evidence="8" type="ORF">MKS91_04355</name>
</gene>
<dbReference type="Proteomes" id="UP001320768">
    <property type="component" value="Unassembled WGS sequence"/>
</dbReference>
<name>A0ABT1L7D2_9GAMM</name>
<keyword evidence="9" id="KW-1185">Reference proteome</keyword>
<dbReference type="InterPro" id="IPR004680">
    <property type="entry name" value="Cit_transptr-like_dom"/>
</dbReference>
<feature type="transmembrane region" description="Helical" evidence="6">
    <location>
        <begin position="75"/>
        <end position="98"/>
    </location>
</feature>
<dbReference type="PANTHER" id="PTHR10283:SF82">
    <property type="entry name" value="SOLUTE CARRIER FAMILY 13 MEMBER 2"/>
    <property type="match status" value="1"/>
</dbReference>
<sequence length="448" mass="49884">MIELLKNSNYKRILPLVLLLAYPLVGGSLHLCMMILSCLFCWFFHPSAALVASISTCLGLVMFQHVSIWEAQTILCSHPVLLLVVGCLMAEVITKNKIHLVVSSFLLKTFRPSTELRLVLIMLGISGLISMWVSNTSVVAMLIPVVLHLSKSNDIGCEYLLLSIAYGATIGGMLTPIGTPANLVAIDYASRYFHIEIDFITWVLWALPFVVLLASMLALYFYRVMDDQPLSTTYTQQKVTYVQKRVMQLFGGCIFLWATQTFPNGGWSAWLGYHIKEEYIGMVAILLCALLQDQSHRAVVLSDIKRLPFTSIWMVITGIFMASGIENYGLVKQLIDFCLSDQWLYNYQTLILFGMLMSSVTELCNNTAITALGLPLSDIMMKLSHLEVLPCIFLITFSANSAFSLPTATPPNALILGTGRLQAKKLLWVGAQVSFYSLLILTILFSCI</sequence>
<comment type="subcellular location">
    <subcellularLocation>
        <location evidence="1">Membrane</location>
        <topology evidence="1">Multi-pass membrane protein</topology>
    </subcellularLocation>
</comment>
<feature type="transmembrane region" description="Helical" evidence="6">
    <location>
        <begin position="345"/>
        <end position="365"/>
    </location>
</feature>
<evidence type="ECO:0000313" key="8">
    <source>
        <dbReference type="EMBL" id="MCP8352515.1"/>
    </source>
</evidence>
<evidence type="ECO:0000259" key="7">
    <source>
        <dbReference type="Pfam" id="PF03600"/>
    </source>
</evidence>
<organism evidence="8 9">
    <name type="scientific">Candidatus Synchoanobacter obligatus</name>
    <dbReference type="NCBI Taxonomy" id="2919597"/>
    <lineage>
        <taxon>Bacteria</taxon>
        <taxon>Pseudomonadati</taxon>
        <taxon>Pseudomonadota</taxon>
        <taxon>Gammaproteobacteria</taxon>
        <taxon>Candidatus Comchoanobacterales</taxon>
        <taxon>Candidatus Comchoanobacteraceae</taxon>
        <taxon>Candidatus Synchoanobacter</taxon>
    </lineage>
</organism>
<feature type="transmembrane region" description="Helical" evidence="6">
    <location>
        <begin position="118"/>
        <end position="147"/>
    </location>
</feature>
<dbReference type="RefSeq" id="WP_258569620.1">
    <property type="nucleotide sequence ID" value="NZ_JAKUDN010000002.1"/>
</dbReference>
<feature type="transmembrane region" description="Helical" evidence="6">
    <location>
        <begin position="307"/>
        <end position="325"/>
    </location>
</feature>
<protein>
    <submittedName>
        <fullName evidence="8">Anion permease</fullName>
    </submittedName>
</protein>
<proteinExistence type="predicted"/>
<feature type="transmembrane region" description="Helical" evidence="6">
    <location>
        <begin position="42"/>
        <end position="63"/>
    </location>
</feature>
<feature type="transmembrane region" description="Helical" evidence="6">
    <location>
        <begin position="426"/>
        <end position="447"/>
    </location>
</feature>
<keyword evidence="5 6" id="KW-0472">Membrane</keyword>
<dbReference type="Pfam" id="PF03600">
    <property type="entry name" value="CitMHS"/>
    <property type="match status" value="1"/>
</dbReference>
<keyword evidence="4 6" id="KW-1133">Transmembrane helix</keyword>
<evidence type="ECO:0000256" key="6">
    <source>
        <dbReference type="SAM" id="Phobius"/>
    </source>
</evidence>
<feature type="transmembrane region" description="Helical" evidence="6">
    <location>
        <begin position="386"/>
        <end position="406"/>
    </location>
</feature>
<evidence type="ECO:0000256" key="3">
    <source>
        <dbReference type="ARBA" id="ARBA00022692"/>
    </source>
</evidence>
<evidence type="ECO:0000256" key="2">
    <source>
        <dbReference type="ARBA" id="ARBA00022448"/>
    </source>
</evidence>